<feature type="non-terminal residue" evidence="2">
    <location>
        <position position="401"/>
    </location>
</feature>
<dbReference type="FunFam" id="3.30.830.10:FF:000031">
    <property type="entry name" value="Putative zinc metalloprotease"/>
    <property type="match status" value="1"/>
</dbReference>
<evidence type="ECO:0000313" key="2">
    <source>
        <dbReference type="EMBL" id="CAE6513073.1"/>
    </source>
</evidence>
<dbReference type="PANTHER" id="PTHR43016:SF16">
    <property type="entry name" value="METALLOPROTEASE, PUTATIVE (AFU_ORTHOLOGUE AFUA_4G07610)-RELATED"/>
    <property type="match status" value="1"/>
</dbReference>
<evidence type="ECO:0000313" key="3">
    <source>
        <dbReference type="Proteomes" id="UP000663861"/>
    </source>
</evidence>
<reference evidence="2" key="1">
    <citation type="submission" date="2021-01" db="EMBL/GenBank/DDBJ databases">
        <authorList>
            <person name="Kaushik A."/>
        </authorList>
    </citation>
    <scope>NUCLEOTIDE SEQUENCE</scope>
    <source>
        <strain evidence="2">AG4-RS23</strain>
    </source>
</reference>
<name>A0A8H3D758_9AGAM</name>
<protein>
    <recommendedName>
        <fullName evidence="1">Peptidase M16 C-terminal domain-containing protein</fullName>
    </recommendedName>
</protein>
<organism evidence="2 3">
    <name type="scientific">Rhizoctonia solani</name>
    <dbReference type="NCBI Taxonomy" id="456999"/>
    <lineage>
        <taxon>Eukaryota</taxon>
        <taxon>Fungi</taxon>
        <taxon>Dikarya</taxon>
        <taxon>Basidiomycota</taxon>
        <taxon>Agaricomycotina</taxon>
        <taxon>Agaricomycetes</taxon>
        <taxon>Cantharellales</taxon>
        <taxon>Ceratobasidiaceae</taxon>
        <taxon>Rhizoctonia</taxon>
    </lineage>
</organism>
<dbReference type="EMBL" id="CAJMWY010003982">
    <property type="protein sequence ID" value="CAE6513073.1"/>
    <property type="molecule type" value="Genomic_DNA"/>
</dbReference>
<dbReference type="Pfam" id="PF05193">
    <property type="entry name" value="Peptidase_M16_C"/>
    <property type="match status" value="1"/>
</dbReference>
<dbReference type="InterPro" id="IPR011249">
    <property type="entry name" value="Metalloenz_LuxS/M16"/>
</dbReference>
<feature type="domain" description="Peptidase M16 C-terminal" evidence="1">
    <location>
        <begin position="28"/>
        <end position="212"/>
    </location>
</feature>
<dbReference type="SUPFAM" id="SSF63411">
    <property type="entry name" value="LuxS/MPP-like metallohydrolase"/>
    <property type="match status" value="2"/>
</dbReference>
<dbReference type="AlphaFoldDB" id="A0A8H3D758"/>
<dbReference type="GO" id="GO:0046872">
    <property type="term" value="F:metal ion binding"/>
    <property type="evidence" value="ECO:0007669"/>
    <property type="project" value="InterPro"/>
</dbReference>
<sequence>MQTMFNPSGSAYRSETGGLMEALRVLKVDQIRDYHKSYYVPHNLCLIVSGKLKTTELLHVLQTKVEPRIIEHGQVKPSAWKRPFVETPSAQKPELKGITRATVEFPEQDESAGEVMYSFQGPDPDKFTELKAMELLGIYLTDSPVSPLTKEFVETANPLCTYVYCDTEERASFTSNNIYFGSVPTEQLDGLHEKVITKLKQIVADGVDMDRIRLVMKRDKLKLKSMLESDGGDVFSTGLITDFLYGKEDGSEIAPSLAEMKRYEELERWTPKQWEDLLTKYWIEGPSVVVGARPSAKLQDKIETEEKARIEAQRKRLGPEGIAKLEEELKRAKEEHDRPIPQDMLTSFPVPDVKSISWIPVQSARNDPFATKAGKVGSGLQEHLDKDPVELPYFVQYDHVQ</sequence>
<evidence type="ECO:0000259" key="1">
    <source>
        <dbReference type="Pfam" id="PF05193"/>
    </source>
</evidence>
<proteinExistence type="predicted"/>
<comment type="caution">
    <text evidence="2">The sequence shown here is derived from an EMBL/GenBank/DDBJ whole genome shotgun (WGS) entry which is preliminary data.</text>
</comment>
<gene>
    <name evidence="2" type="ORF">RDB_LOCUS141414</name>
</gene>
<accession>A0A8H3D758</accession>
<dbReference type="Gene3D" id="3.30.830.10">
    <property type="entry name" value="Metalloenzyme, LuxS/M16 peptidase-like"/>
    <property type="match status" value="2"/>
</dbReference>
<dbReference type="Proteomes" id="UP000663861">
    <property type="component" value="Unassembled WGS sequence"/>
</dbReference>
<dbReference type="PANTHER" id="PTHR43016">
    <property type="entry name" value="PRESEQUENCE PROTEASE"/>
    <property type="match status" value="1"/>
</dbReference>
<dbReference type="InterPro" id="IPR007863">
    <property type="entry name" value="Peptidase_M16_C"/>
</dbReference>